<protein>
    <submittedName>
        <fullName evidence="15">Putative P450 monooxygenase</fullName>
    </submittedName>
</protein>
<evidence type="ECO:0000256" key="8">
    <source>
        <dbReference type="ARBA" id="ARBA00023002"/>
    </source>
</evidence>
<evidence type="ECO:0000256" key="9">
    <source>
        <dbReference type="ARBA" id="ARBA00023004"/>
    </source>
</evidence>
<evidence type="ECO:0000256" key="5">
    <source>
        <dbReference type="ARBA" id="ARBA00022692"/>
    </source>
</evidence>
<dbReference type="InterPro" id="IPR017972">
    <property type="entry name" value="Cyt_P450_CS"/>
</dbReference>
<comment type="subcellular location">
    <subcellularLocation>
        <location evidence="2">Membrane</location>
        <topology evidence="2">Single-pass membrane protein</topology>
    </subcellularLocation>
</comment>
<evidence type="ECO:0000256" key="13">
    <source>
        <dbReference type="RuleBase" id="RU000461"/>
    </source>
</evidence>
<dbReference type="PRINTS" id="PR00463">
    <property type="entry name" value="EP450I"/>
</dbReference>
<evidence type="ECO:0000313" key="15">
    <source>
        <dbReference type="EMBL" id="PVI02270.1"/>
    </source>
</evidence>
<keyword evidence="5 14" id="KW-0812">Transmembrane</keyword>
<evidence type="ECO:0000256" key="4">
    <source>
        <dbReference type="ARBA" id="ARBA00022617"/>
    </source>
</evidence>
<evidence type="ECO:0000256" key="2">
    <source>
        <dbReference type="ARBA" id="ARBA00004167"/>
    </source>
</evidence>
<dbReference type="PRINTS" id="PR00385">
    <property type="entry name" value="P450"/>
</dbReference>
<dbReference type="EMBL" id="KZ805345">
    <property type="protein sequence ID" value="PVI02270.1"/>
    <property type="molecule type" value="Genomic_DNA"/>
</dbReference>
<comment type="cofactor">
    <cofactor evidence="1 12">
        <name>heme</name>
        <dbReference type="ChEBI" id="CHEBI:30413"/>
    </cofactor>
</comment>
<keyword evidence="16" id="KW-1185">Reference proteome</keyword>
<dbReference type="PANTHER" id="PTHR24305:SF157">
    <property type="entry name" value="N-ACETYLTRYPTOPHAN 6-HYDROXYLASE IVOC-RELATED"/>
    <property type="match status" value="1"/>
</dbReference>
<keyword evidence="8 13" id="KW-0560">Oxidoreductase</keyword>
<dbReference type="InterPro" id="IPR036396">
    <property type="entry name" value="Cyt_P450_sf"/>
</dbReference>
<dbReference type="Pfam" id="PF00067">
    <property type="entry name" value="p450"/>
    <property type="match status" value="1"/>
</dbReference>
<keyword evidence="6 12" id="KW-0479">Metal-binding</keyword>
<gene>
    <name evidence="15" type="ORF">DM02DRAFT_589870</name>
</gene>
<dbReference type="PANTHER" id="PTHR24305">
    <property type="entry name" value="CYTOCHROME P450"/>
    <property type="match status" value="1"/>
</dbReference>
<accession>A0A2V1DZE6</accession>
<proteinExistence type="inferred from homology"/>
<keyword evidence="10 13" id="KW-0503">Monooxygenase</keyword>
<feature type="transmembrane region" description="Helical" evidence="14">
    <location>
        <begin position="7"/>
        <end position="28"/>
    </location>
</feature>
<dbReference type="OrthoDB" id="3945418at2759"/>
<dbReference type="FunFam" id="1.10.630.10:FF:000069">
    <property type="entry name" value="Cytochrome P450, putative (Eurofung)"/>
    <property type="match status" value="1"/>
</dbReference>
<keyword evidence="4 12" id="KW-0349">Heme</keyword>
<dbReference type="CDD" id="cd11062">
    <property type="entry name" value="CYP58-like"/>
    <property type="match status" value="1"/>
</dbReference>
<dbReference type="GO" id="GO:0005506">
    <property type="term" value="F:iron ion binding"/>
    <property type="evidence" value="ECO:0007669"/>
    <property type="project" value="InterPro"/>
</dbReference>
<dbReference type="SUPFAM" id="SSF48264">
    <property type="entry name" value="Cytochrome P450"/>
    <property type="match status" value="1"/>
</dbReference>
<dbReference type="GO" id="GO:0016705">
    <property type="term" value="F:oxidoreductase activity, acting on paired donors, with incorporation or reduction of molecular oxygen"/>
    <property type="evidence" value="ECO:0007669"/>
    <property type="project" value="InterPro"/>
</dbReference>
<dbReference type="PROSITE" id="PS00086">
    <property type="entry name" value="CYTOCHROME_P450"/>
    <property type="match status" value="1"/>
</dbReference>
<organism evidence="15 16">
    <name type="scientific">Periconia macrospinosa</name>
    <dbReference type="NCBI Taxonomy" id="97972"/>
    <lineage>
        <taxon>Eukaryota</taxon>
        <taxon>Fungi</taxon>
        <taxon>Dikarya</taxon>
        <taxon>Ascomycota</taxon>
        <taxon>Pezizomycotina</taxon>
        <taxon>Dothideomycetes</taxon>
        <taxon>Pleosporomycetidae</taxon>
        <taxon>Pleosporales</taxon>
        <taxon>Massarineae</taxon>
        <taxon>Periconiaceae</taxon>
        <taxon>Periconia</taxon>
    </lineage>
</organism>
<feature type="binding site" description="axial binding residue" evidence="12">
    <location>
        <position position="449"/>
    </location>
    <ligand>
        <name>heme</name>
        <dbReference type="ChEBI" id="CHEBI:30413"/>
    </ligand>
    <ligandPart>
        <name>Fe</name>
        <dbReference type="ChEBI" id="CHEBI:18248"/>
    </ligandPart>
</feature>
<reference evidence="15 16" key="1">
    <citation type="journal article" date="2018" name="Sci. Rep.">
        <title>Comparative genomics provides insights into the lifestyle and reveals functional heterogeneity of dark septate endophytic fungi.</title>
        <authorList>
            <person name="Knapp D.G."/>
            <person name="Nemeth J.B."/>
            <person name="Barry K."/>
            <person name="Hainaut M."/>
            <person name="Henrissat B."/>
            <person name="Johnson J."/>
            <person name="Kuo A."/>
            <person name="Lim J.H.P."/>
            <person name="Lipzen A."/>
            <person name="Nolan M."/>
            <person name="Ohm R.A."/>
            <person name="Tamas L."/>
            <person name="Grigoriev I.V."/>
            <person name="Spatafora J.W."/>
            <person name="Nagy L.G."/>
            <person name="Kovacs G.M."/>
        </authorList>
    </citation>
    <scope>NUCLEOTIDE SEQUENCE [LARGE SCALE GENOMIC DNA]</scope>
    <source>
        <strain evidence="15 16">DSE2036</strain>
    </source>
</reference>
<evidence type="ECO:0000256" key="12">
    <source>
        <dbReference type="PIRSR" id="PIRSR602401-1"/>
    </source>
</evidence>
<evidence type="ECO:0000256" key="6">
    <source>
        <dbReference type="ARBA" id="ARBA00022723"/>
    </source>
</evidence>
<comment type="similarity">
    <text evidence="3 13">Belongs to the cytochrome P450 family.</text>
</comment>
<sequence>MAGPTDLIGLAAVGLCVYLVGLGVYRLYFSPIAKFPGPKLAALTFWYEFYHDVVRGGQYVFKIDELHEQYGPIIRINPYELHVKDPDFYDVLYSGPGQRRDKWSWAVEMFGNSSSGFGTVSHDLHRLRRNALNPFFSKQAITRMEPLIRGFIEKLCARFEQCKGTSEPVTTLHVYAALTTDIITSYCFGTSYGCLEDPNWKWEWPQAMVESTRSCHLNKQFKWLFPAMQATPEWIVQRVNPPVMLLINFQKLFLTKQDLANQIKGIKSGGTSSKEEKQNIFRQLLDGDLPAEEKAIPRLVDEGQTMIAAGQETSSFFLQQASYFILANPDVHSKLKAELREAIPDSKSIPPLARLEELPYLHAVVQEVHRFSHGVVGRLERVSPDKIIQYKDWVIPPGTPVAMTSLLQHRDPSKFPNPMKFDPDRWLTQSESGRLEKYLVPFSKGTRQCMGINLATAEIYLTLATVFRRFDMELYQTSERDAEVTADFFIPHCHEDSKGVRVIFK</sequence>
<dbReference type="GO" id="GO:0016020">
    <property type="term" value="C:membrane"/>
    <property type="evidence" value="ECO:0007669"/>
    <property type="project" value="UniProtKB-SubCell"/>
</dbReference>
<evidence type="ECO:0000256" key="7">
    <source>
        <dbReference type="ARBA" id="ARBA00022989"/>
    </source>
</evidence>
<keyword evidence="9 12" id="KW-0408">Iron</keyword>
<dbReference type="Proteomes" id="UP000244855">
    <property type="component" value="Unassembled WGS sequence"/>
</dbReference>
<evidence type="ECO:0000256" key="3">
    <source>
        <dbReference type="ARBA" id="ARBA00010617"/>
    </source>
</evidence>
<dbReference type="InterPro" id="IPR001128">
    <property type="entry name" value="Cyt_P450"/>
</dbReference>
<name>A0A2V1DZE6_9PLEO</name>
<evidence type="ECO:0000256" key="1">
    <source>
        <dbReference type="ARBA" id="ARBA00001971"/>
    </source>
</evidence>
<keyword evidence="7 14" id="KW-1133">Transmembrane helix</keyword>
<keyword evidence="11 14" id="KW-0472">Membrane</keyword>
<evidence type="ECO:0000256" key="10">
    <source>
        <dbReference type="ARBA" id="ARBA00023033"/>
    </source>
</evidence>
<evidence type="ECO:0000313" key="16">
    <source>
        <dbReference type="Proteomes" id="UP000244855"/>
    </source>
</evidence>
<dbReference type="InterPro" id="IPR002401">
    <property type="entry name" value="Cyt_P450_E_grp-I"/>
</dbReference>
<dbReference type="STRING" id="97972.A0A2V1DZE6"/>
<dbReference type="Gene3D" id="1.10.630.10">
    <property type="entry name" value="Cytochrome P450"/>
    <property type="match status" value="1"/>
</dbReference>
<dbReference type="GO" id="GO:0020037">
    <property type="term" value="F:heme binding"/>
    <property type="evidence" value="ECO:0007669"/>
    <property type="project" value="InterPro"/>
</dbReference>
<dbReference type="AlphaFoldDB" id="A0A2V1DZE6"/>
<evidence type="ECO:0000256" key="11">
    <source>
        <dbReference type="ARBA" id="ARBA00023136"/>
    </source>
</evidence>
<dbReference type="GO" id="GO:0004497">
    <property type="term" value="F:monooxygenase activity"/>
    <property type="evidence" value="ECO:0007669"/>
    <property type="project" value="UniProtKB-KW"/>
</dbReference>
<dbReference type="InterPro" id="IPR050121">
    <property type="entry name" value="Cytochrome_P450_monoxygenase"/>
</dbReference>
<evidence type="ECO:0000256" key="14">
    <source>
        <dbReference type="SAM" id="Phobius"/>
    </source>
</evidence>